<accession>A0ABN8HBM6</accession>
<dbReference type="InterPro" id="IPR027706">
    <property type="entry name" value="PGP_Pase"/>
</dbReference>
<organism evidence="1 2">
    <name type="scientific">Trichlorobacter ammonificans</name>
    <dbReference type="NCBI Taxonomy" id="2916410"/>
    <lineage>
        <taxon>Bacteria</taxon>
        <taxon>Pseudomonadati</taxon>
        <taxon>Thermodesulfobacteriota</taxon>
        <taxon>Desulfuromonadia</taxon>
        <taxon>Geobacterales</taxon>
        <taxon>Geobacteraceae</taxon>
        <taxon>Trichlorobacter</taxon>
    </lineage>
</organism>
<dbReference type="EMBL" id="OW150024">
    <property type="protein sequence ID" value="CAH2030113.1"/>
    <property type="molecule type" value="Genomic_DNA"/>
</dbReference>
<dbReference type="Proteomes" id="UP001295463">
    <property type="component" value="Chromosome"/>
</dbReference>
<dbReference type="Pfam" id="PF09419">
    <property type="entry name" value="PGP_phosphatase"/>
    <property type="match status" value="1"/>
</dbReference>
<dbReference type="Gene3D" id="3.40.50.1000">
    <property type="entry name" value="HAD superfamily/HAD-like"/>
    <property type="match status" value="1"/>
</dbReference>
<name>A0ABN8HBM6_9BACT</name>
<sequence length="177" mass="19756">MRRPLAALLRATPPDQSVLRLRPEELAQRNIQALALDFDGVLAPHGAGEVLPDVADWLAACCRRLGPERVLILSNRPTPERRLMLERCFPGVRLISGVRKKPYVDGLIATGELAGVPLSGILMVDDRLLTGCLAALRAGAIPFYVRAPFVKLRHNLLPELFFMALRLFERWYVRLIG</sequence>
<protein>
    <submittedName>
        <fullName evidence="1">Uncharacterized protein</fullName>
    </submittedName>
</protein>
<dbReference type="SUPFAM" id="SSF56784">
    <property type="entry name" value="HAD-like"/>
    <property type="match status" value="1"/>
</dbReference>
<dbReference type="InterPro" id="IPR036412">
    <property type="entry name" value="HAD-like_sf"/>
</dbReference>
<proteinExistence type="predicted"/>
<reference evidence="1 2" key="1">
    <citation type="submission" date="2022-03" db="EMBL/GenBank/DDBJ databases">
        <authorList>
            <person name="Koch H."/>
        </authorList>
    </citation>
    <scope>NUCLEOTIDE SEQUENCE [LARGE SCALE GENOMIC DNA]</scope>
    <source>
        <strain evidence="1 2">G1</strain>
    </source>
</reference>
<evidence type="ECO:0000313" key="2">
    <source>
        <dbReference type="Proteomes" id="UP001295463"/>
    </source>
</evidence>
<dbReference type="RefSeq" id="WP_305731075.1">
    <property type="nucleotide sequence ID" value="NZ_OW150024.1"/>
</dbReference>
<keyword evidence="2" id="KW-1185">Reference proteome</keyword>
<gene>
    <name evidence="1" type="ORF">GEAMG1_0291</name>
</gene>
<dbReference type="InterPro" id="IPR023214">
    <property type="entry name" value="HAD_sf"/>
</dbReference>
<evidence type="ECO:0000313" key="1">
    <source>
        <dbReference type="EMBL" id="CAH2030113.1"/>
    </source>
</evidence>